<evidence type="ECO:0000313" key="2">
    <source>
        <dbReference type="Proteomes" id="UP000287651"/>
    </source>
</evidence>
<gene>
    <name evidence="1" type="ORF">B296_00040155</name>
</gene>
<comment type="caution">
    <text evidence="1">The sequence shown here is derived from an EMBL/GenBank/DDBJ whole genome shotgun (WGS) entry which is preliminary data.</text>
</comment>
<name>A0A426ZRB6_ENSVE</name>
<dbReference type="Proteomes" id="UP000287651">
    <property type="component" value="Unassembled WGS sequence"/>
</dbReference>
<evidence type="ECO:0000313" key="1">
    <source>
        <dbReference type="EMBL" id="RRT66490.1"/>
    </source>
</evidence>
<protein>
    <submittedName>
        <fullName evidence="1">Uncharacterized protein</fullName>
    </submittedName>
</protein>
<sequence length="49" mass="6089">MIKHFTLEALEAGLRENFNLLEERRAEAHLKTLRYQRTVARLYNWRFWP</sequence>
<reference evidence="1 2" key="1">
    <citation type="journal article" date="2014" name="Agronomy (Basel)">
        <title>A Draft Genome Sequence for Ensete ventricosum, the Drought-Tolerant Tree Against Hunger.</title>
        <authorList>
            <person name="Harrison J."/>
            <person name="Moore K.A."/>
            <person name="Paszkiewicz K."/>
            <person name="Jones T."/>
            <person name="Grant M."/>
            <person name="Ambacheew D."/>
            <person name="Muzemil S."/>
            <person name="Studholme D.J."/>
        </authorList>
    </citation>
    <scope>NUCLEOTIDE SEQUENCE [LARGE SCALE GENOMIC DNA]</scope>
</reference>
<accession>A0A426ZRB6</accession>
<organism evidence="1 2">
    <name type="scientific">Ensete ventricosum</name>
    <name type="common">Abyssinian banana</name>
    <name type="synonym">Musa ensete</name>
    <dbReference type="NCBI Taxonomy" id="4639"/>
    <lineage>
        <taxon>Eukaryota</taxon>
        <taxon>Viridiplantae</taxon>
        <taxon>Streptophyta</taxon>
        <taxon>Embryophyta</taxon>
        <taxon>Tracheophyta</taxon>
        <taxon>Spermatophyta</taxon>
        <taxon>Magnoliopsida</taxon>
        <taxon>Liliopsida</taxon>
        <taxon>Zingiberales</taxon>
        <taxon>Musaceae</taxon>
        <taxon>Ensete</taxon>
    </lineage>
</organism>
<proteinExistence type="predicted"/>
<dbReference type="EMBL" id="AMZH03005398">
    <property type="protein sequence ID" value="RRT66490.1"/>
    <property type="molecule type" value="Genomic_DNA"/>
</dbReference>
<dbReference type="AlphaFoldDB" id="A0A426ZRB6"/>